<evidence type="ECO:0000313" key="2">
    <source>
        <dbReference type="Proteomes" id="UP000789366"/>
    </source>
</evidence>
<protein>
    <submittedName>
        <fullName evidence="1">17332_t:CDS:1</fullName>
    </submittedName>
</protein>
<comment type="caution">
    <text evidence="1">The sequence shown here is derived from an EMBL/GenBank/DDBJ whole genome shotgun (WGS) entry which is preliminary data.</text>
</comment>
<evidence type="ECO:0000313" key="1">
    <source>
        <dbReference type="EMBL" id="CAG8739746.1"/>
    </source>
</evidence>
<keyword evidence="2" id="KW-1185">Reference proteome</keyword>
<organism evidence="1 2">
    <name type="scientific">Cetraspora pellucida</name>
    <dbReference type="NCBI Taxonomy" id="1433469"/>
    <lineage>
        <taxon>Eukaryota</taxon>
        <taxon>Fungi</taxon>
        <taxon>Fungi incertae sedis</taxon>
        <taxon>Mucoromycota</taxon>
        <taxon>Glomeromycotina</taxon>
        <taxon>Glomeromycetes</taxon>
        <taxon>Diversisporales</taxon>
        <taxon>Gigasporaceae</taxon>
        <taxon>Cetraspora</taxon>
    </lineage>
</organism>
<proteinExistence type="predicted"/>
<dbReference type="Proteomes" id="UP000789366">
    <property type="component" value="Unassembled WGS sequence"/>
</dbReference>
<gene>
    <name evidence="1" type="ORF">SPELUC_LOCUS13705</name>
</gene>
<reference evidence="1" key="1">
    <citation type="submission" date="2021-06" db="EMBL/GenBank/DDBJ databases">
        <authorList>
            <person name="Kallberg Y."/>
            <person name="Tangrot J."/>
            <person name="Rosling A."/>
        </authorList>
    </citation>
    <scope>NUCLEOTIDE SEQUENCE</scope>
    <source>
        <strain evidence="1">28 12/20/2015</strain>
    </source>
</reference>
<name>A0ACA9QAC9_9GLOM</name>
<sequence>MAIFSFVFTSLQQHLDIYIKKEEFSQSNMTTFMYKKLVEYWKIIDSSSVVLAVLNSCTRLKIFSDITEQKNATNLTHQVFNCYKSQFQLSALYNNMNNEFGPSTTRQFFWQLSSYDLQPPHINCEDSNIQSQFTSNNKLDNYLYSLLDKNAEPLF</sequence>
<dbReference type="EMBL" id="CAJVPW010037358">
    <property type="protein sequence ID" value="CAG8739746.1"/>
    <property type="molecule type" value="Genomic_DNA"/>
</dbReference>
<accession>A0ACA9QAC9</accession>